<dbReference type="Proteomes" id="UP000305654">
    <property type="component" value="Unassembled WGS sequence"/>
</dbReference>
<organism evidence="1 2">
    <name type="scientific">Lichenicoccus roseus</name>
    <dbReference type="NCBI Taxonomy" id="2683649"/>
    <lineage>
        <taxon>Bacteria</taxon>
        <taxon>Pseudomonadati</taxon>
        <taxon>Pseudomonadota</taxon>
        <taxon>Alphaproteobacteria</taxon>
        <taxon>Acetobacterales</taxon>
        <taxon>Acetobacteraceae</taxon>
        <taxon>Lichenicoccus</taxon>
    </lineage>
</organism>
<dbReference type="Pfam" id="PF10049">
    <property type="entry name" value="DUF2283"/>
    <property type="match status" value="1"/>
</dbReference>
<dbReference type="InterPro" id="IPR019270">
    <property type="entry name" value="DUF2283"/>
</dbReference>
<keyword evidence="2" id="KW-1185">Reference proteome</keyword>
<reference evidence="1 2" key="1">
    <citation type="submission" date="2019-05" db="EMBL/GenBank/DDBJ databases">
        <authorList>
            <person name="Pankratov T."/>
            <person name="Grouzdev D."/>
        </authorList>
    </citation>
    <scope>NUCLEOTIDE SEQUENCE [LARGE SCALE GENOMIC DNA]</scope>
    <source>
        <strain evidence="1 2">KEBCLARHB70R</strain>
    </source>
</reference>
<protein>
    <submittedName>
        <fullName evidence="1">DUF2283 domain-containing protein</fullName>
    </submittedName>
</protein>
<evidence type="ECO:0000313" key="2">
    <source>
        <dbReference type="Proteomes" id="UP000305654"/>
    </source>
</evidence>
<gene>
    <name evidence="1" type="ORF">FE263_18720</name>
</gene>
<dbReference type="OrthoDB" id="9799670at2"/>
<dbReference type="AlphaFoldDB" id="A0A5R9J0Z1"/>
<accession>A0A5R9J0Z1</accession>
<evidence type="ECO:0000313" key="1">
    <source>
        <dbReference type="EMBL" id="TLU71202.1"/>
    </source>
</evidence>
<dbReference type="RefSeq" id="WP_138327559.1">
    <property type="nucleotide sequence ID" value="NZ_VCDI01000008.1"/>
</dbReference>
<sequence length="67" mass="7356">MIRFSHDIEADALRLSFGQEGAYCESEEVAPGVILDFDAAGEVIGIEVLYVARRGELRRAQEADRSG</sequence>
<name>A0A5R9J0Z1_9PROT</name>
<dbReference type="EMBL" id="VCDI01000008">
    <property type="protein sequence ID" value="TLU71202.1"/>
    <property type="molecule type" value="Genomic_DNA"/>
</dbReference>
<comment type="caution">
    <text evidence="1">The sequence shown here is derived from an EMBL/GenBank/DDBJ whole genome shotgun (WGS) entry which is preliminary data.</text>
</comment>
<proteinExistence type="predicted"/>